<reference evidence="2 3" key="1">
    <citation type="submission" date="2020-02" db="EMBL/GenBank/DDBJ databases">
        <title>Genome sequence of strain CCNWXJ40-4.</title>
        <authorList>
            <person name="Gao J."/>
            <person name="Sun J."/>
        </authorList>
    </citation>
    <scope>NUCLEOTIDE SEQUENCE [LARGE SCALE GENOMIC DNA]</scope>
    <source>
        <strain evidence="2 3">CCNWXJ 40-4</strain>
    </source>
</reference>
<dbReference type="AlphaFoldDB" id="A0A6G4WIR7"/>
<protein>
    <recommendedName>
        <fullName evidence="4">DUF91 domain-containing protein</fullName>
    </recommendedName>
</protein>
<evidence type="ECO:0000313" key="2">
    <source>
        <dbReference type="EMBL" id="NGO54093.1"/>
    </source>
</evidence>
<evidence type="ECO:0000313" key="3">
    <source>
        <dbReference type="Proteomes" id="UP001642900"/>
    </source>
</evidence>
<feature type="region of interest" description="Disordered" evidence="1">
    <location>
        <begin position="93"/>
        <end position="117"/>
    </location>
</feature>
<evidence type="ECO:0008006" key="4">
    <source>
        <dbReference type="Google" id="ProtNLM"/>
    </source>
</evidence>
<proteinExistence type="predicted"/>
<dbReference type="EMBL" id="JAAKZF010000043">
    <property type="protein sequence ID" value="NGO54093.1"/>
    <property type="molecule type" value="Genomic_DNA"/>
</dbReference>
<dbReference type="Proteomes" id="UP001642900">
    <property type="component" value="Unassembled WGS sequence"/>
</dbReference>
<name>A0A6G4WIR7_9HYPH</name>
<comment type="caution">
    <text evidence="2">The sequence shown here is derived from an EMBL/GenBank/DDBJ whole genome shotgun (WGS) entry which is preliminary data.</text>
</comment>
<accession>A0A6G4WIR7</accession>
<organism evidence="2 3">
    <name type="scientific">Allomesorhizobium camelthorni</name>
    <dbReference type="NCBI Taxonomy" id="475069"/>
    <lineage>
        <taxon>Bacteria</taxon>
        <taxon>Pseudomonadati</taxon>
        <taxon>Pseudomonadota</taxon>
        <taxon>Alphaproteobacteria</taxon>
        <taxon>Hyphomicrobiales</taxon>
        <taxon>Phyllobacteriaceae</taxon>
        <taxon>Allomesorhizobium</taxon>
    </lineage>
</organism>
<feature type="compositionally biased region" description="Basic and acidic residues" evidence="1">
    <location>
        <begin position="94"/>
        <end position="117"/>
    </location>
</feature>
<gene>
    <name evidence="2" type="ORF">G6N73_23600</name>
</gene>
<evidence type="ECO:0000256" key="1">
    <source>
        <dbReference type="SAM" id="MobiDB-lite"/>
    </source>
</evidence>
<dbReference type="RefSeq" id="WP_165032092.1">
    <property type="nucleotide sequence ID" value="NZ_JAAKZF010000043.1"/>
</dbReference>
<keyword evidence="3" id="KW-1185">Reference proteome</keyword>
<sequence length="238" mass="27033">MIDKLLEVYPAVPLLNVLLVERATELPSDGAGSYLADRYNQPLLRQEGAKGRYPKLWRRVFNMAAGEVYATPESEWCRLFQLAYNEALDEQQVEQERQRRKAGTENDGIHHGRTGEGPHHKALRLWVHANPGRVRQKFASAVAVTEFVLDSADRVDVLFRTGDGVVAVEVKSRDSNLVDLRRGVFQCIKYRAVLQAMDIRDDRFVDAMLVTEEALPGEISVLLKKHQISHFLAPMNRN</sequence>